<name>A0A6I0K2D4_BACUN</name>
<keyword evidence="2 4" id="KW-0472">Membrane</keyword>
<evidence type="ECO:0000259" key="5">
    <source>
        <dbReference type="SMART" id="SM00965"/>
    </source>
</evidence>
<evidence type="ECO:0000256" key="3">
    <source>
        <dbReference type="ARBA" id="ARBA00023237"/>
    </source>
</evidence>
<keyword evidence="6" id="KW-0675">Receptor</keyword>
<dbReference type="Pfam" id="PF13715">
    <property type="entry name" value="CarbopepD_reg_2"/>
    <property type="match status" value="1"/>
</dbReference>
<dbReference type="Proteomes" id="UP000433928">
    <property type="component" value="Unassembled WGS sequence"/>
</dbReference>
<dbReference type="PROSITE" id="PS52016">
    <property type="entry name" value="TONB_DEPENDENT_REC_3"/>
    <property type="match status" value="1"/>
</dbReference>
<evidence type="ECO:0000256" key="4">
    <source>
        <dbReference type="PROSITE-ProRule" id="PRU01360"/>
    </source>
</evidence>
<organism evidence="6 7">
    <name type="scientific">Bacteroides uniformis</name>
    <dbReference type="NCBI Taxonomy" id="820"/>
    <lineage>
        <taxon>Bacteria</taxon>
        <taxon>Pseudomonadati</taxon>
        <taxon>Bacteroidota</taxon>
        <taxon>Bacteroidia</taxon>
        <taxon>Bacteroidales</taxon>
        <taxon>Bacteroidaceae</taxon>
        <taxon>Bacteroides</taxon>
    </lineage>
</organism>
<feature type="non-terminal residue" evidence="6">
    <location>
        <position position="303"/>
    </location>
</feature>
<evidence type="ECO:0000256" key="1">
    <source>
        <dbReference type="ARBA" id="ARBA00022448"/>
    </source>
</evidence>
<dbReference type="InterPro" id="IPR008969">
    <property type="entry name" value="CarboxyPept-like_regulatory"/>
</dbReference>
<dbReference type="InterPro" id="IPR037066">
    <property type="entry name" value="Plug_dom_sf"/>
</dbReference>
<keyword evidence="4" id="KW-1134">Transmembrane beta strand</keyword>
<dbReference type="GO" id="GO:0009279">
    <property type="term" value="C:cell outer membrane"/>
    <property type="evidence" value="ECO:0007669"/>
    <property type="project" value="UniProtKB-SubCell"/>
</dbReference>
<dbReference type="SUPFAM" id="SSF56935">
    <property type="entry name" value="Porins"/>
    <property type="match status" value="1"/>
</dbReference>
<dbReference type="Pfam" id="PF07660">
    <property type="entry name" value="STN"/>
    <property type="match status" value="1"/>
</dbReference>
<dbReference type="InterPro" id="IPR012910">
    <property type="entry name" value="Plug_dom"/>
</dbReference>
<feature type="domain" description="Secretin/TonB short N-terminal" evidence="5">
    <location>
        <begin position="68"/>
        <end position="119"/>
    </location>
</feature>
<keyword evidence="3 4" id="KW-0998">Cell outer membrane</keyword>
<dbReference type="SUPFAM" id="SSF49464">
    <property type="entry name" value="Carboxypeptidase regulatory domain-like"/>
    <property type="match status" value="1"/>
</dbReference>
<dbReference type="InterPro" id="IPR011662">
    <property type="entry name" value="Secretin/TonB_short_N"/>
</dbReference>
<dbReference type="FunFam" id="2.60.40.1120:FF:000003">
    <property type="entry name" value="Outer membrane protein Omp121"/>
    <property type="match status" value="1"/>
</dbReference>
<sequence length="303" mass="32839">MKNILYQESIVENKHLFHIMKITALILFIFVGTTFATETYSQTMKVTVVADKISTDKVIHEIEKQTDYLFVYKVNEVNLKRTVQVNAENKSVAEVLNKVFEGTDIYYAMEGKNIMLMSKAKAGVTAQQTNKVTGVVKDKAGIPIIGATIIEKGTANGTVSDIDGNFSLQLNSQGTIIISYIGYITQEINVDKNQELVIVLEEDTETLDEVVVVGYGAIQKRSVSTAISTVKGGKISDMPTSNISQSLVGMSSGITLQQISGEPGAAPAIRVRGSGSINSGNDPLFVIDGYPTTDAELFNNINP</sequence>
<comment type="subcellular location">
    <subcellularLocation>
        <location evidence="4">Cell outer membrane</location>
        <topology evidence="4">Multi-pass membrane protein</topology>
    </subcellularLocation>
</comment>
<dbReference type="EMBL" id="WCUG01000237">
    <property type="protein sequence ID" value="KAB4159430.1"/>
    <property type="molecule type" value="Genomic_DNA"/>
</dbReference>
<dbReference type="Gene3D" id="2.60.40.1120">
    <property type="entry name" value="Carboxypeptidase-like, regulatory domain"/>
    <property type="match status" value="1"/>
</dbReference>
<keyword evidence="4" id="KW-0812">Transmembrane</keyword>
<comment type="similarity">
    <text evidence="4">Belongs to the TonB-dependent receptor family.</text>
</comment>
<gene>
    <name evidence="6" type="ORF">GAQ59_24070</name>
</gene>
<evidence type="ECO:0000313" key="6">
    <source>
        <dbReference type="EMBL" id="KAB4159430.1"/>
    </source>
</evidence>
<dbReference type="Gene3D" id="2.170.130.10">
    <property type="entry name" value="TonB-dependent receptor, plug domain"/>
    <property type="match status" value="1"/>
</dbReference>
<accession>A0A6I0K2D4</accession>
<keyword evidence="1 4" id="KW-0813">Transport</keyword>
<protein>
    <submittedName>
        <fullName evidence="6">TonB-dependent receptor plug domain-containing protein</fullName>
    </submittedName>
</protein>
<evidence type="ECO:0000256" key="2">
    <source>
        <dbReference type="ARBA" id="ARBA00023136"/>
    </source>
</evidence>
<proteinExistence type="inferred from homology"/>
<dbReference type="RefSeq" id="WP_151856571.1">
    <property type="nucleotide sequence ID" value="NZ_WCUG01000237.1"/>
</dbReference>
<dbReference type="SMART" id="SM00965">
    <property type="entry name" value="STN"/>
    <property type="match status" value="1"/>
</dbReference>
<dbReference type="Pfam" id="PF07715">
    <property type="entry name" value="Plug"/>
    <property type="match status" value="1"/>
</dbReference>
<evidence type="ECO:0000313" key="7">
    <source>
        <dbReference type="Proteomes" id="UP000433928"/>
    </source>
</evidence>
<dbReference type="AlphaFoldDB" id="A0A6I0K2D4"/>
<comment type="caution">
    <text evidence="6">The sequence shown here is derived from an EMBL/GenBank/DDBJ whole genome shotgun (WGS) entry which is preliminary data.</text>
</comment>
<reference evidence="6 7" key="1">
    <citation type="journal article" date="2019" name="Nat. Med.">
        <title>A library of human gut bacterial isolates paired with longitudinal multiomics data enables mechanistic microbiome research.</title>
        <authorList>
            <person name="Poyet M."/>
            <person name="Groussin M."/>
            <person name="Gibbons S.M."/>
            <person name="Avila-Pacheco J."/>
            <person name="Jiang X."/>
            <person name="Kearney S.M."/>
            <person name="Perrotta A.R."/>
            <person name="Berdy B."/>
            <person name="Zhao S."/>
            <person name="Lieberman T.D."/>
            <person name="Swanson P.K."/>
            <person name="Smith M."/>
            <person name="Roesemann S."/>
            <person name="Alexander J.E."/>
            <person name="Rich S.A."/>
            <person name="Livny J."/>
            <person name="Vlamakis H."/>
            <person name="Clish C."/>
            <person name="Bullock K."/>
            <person name="Deik A."/>
            <person name="Scott J."/>
            <person name="Pierce K.A."/>
            <person name="Xavier R.J."/>
            <person name="Alm E.J."/>
        </authorList>
    </citation>
    <scope>NUCLEOTIDE SEQUENCE [LARGE SCALE GENOMIC DNA]</scope>
    <source>
        <strain evidence="6 7">BIOML-A27</strain>
    </source>
</reference>
<dbReference type="InterPro" id="IPR039426">
    <property type="entry name" value="TonB-dep_rcpt-like"/>
</dbReference>